<feature type="compositionally biased region" description="Basic and acidic residues" evidence="14">
    <location>
        <begin position="605"/>
        <end position="614"/>
    </location>
</feature>
<dbReference type="InterPro" id="IPR015914">
    <property type="entry name" value="PAPs_N"/>
</dbReference>
<feature type="compositionally biased region" description="Basic residues" evidence="14">
    <location>
        <begin position="717"/>
        <end position="730"/>
    </location>
</feature>
<keyword evidence="8" id="KW-0732">Signal</keyword>
<feature type="region of interest" description="Disordered" evidence="14">
    <location>
        <begin position="930"/>
        <end position="950"/>
    </location>
</feature>
<evidence type="ECO:0000256" key="14">
    <source>
        <dbReference type="SAM" id="MobiDB-lite"/>
    </source>
</evidence>
<sequence>MSDVKRPWIVGSRRARLTAVGAAALLVGGFALTPVAFGDAAPGKHPAAEIHRPSPVPDRIILTPTTTPSTTQRVTWRAEADAAWAQAEILEAPAALGEVTPAAGAVTVVRASATTPVNTSLGYASTYHTVEFTGLKPGTRYTYRVGDGTNWSPWTDFTTAAADLEPFSFIYYGDAQNYLDSALPRVFRQAFADRPEAKLIVNAGDLIDSANSEEQWGQWYQAGGFIDGQINNLSIPGNHEYSGGALSSFWAPQFPYPDNGPADWPAELDRTAYTVDYQGVRFIGLNTNVQGIPDIMAAQTAWLEQQLKNNPNRWTVVTFHHPVYSTAEGRNNPVVREQWGPLFEKYGVDLVLQGHDHTYGRGSASSSRRSLTVHDSTVYAVSVSGGKMYEVDGSVWTGNGADIMSKAQDKQLYQLIDVTGDSIRYEARYANGQLHDGVTIRKNAAGERTVNELRTPENTTGEQVGVNRTIVEAKGRVKVSAYGYDPGEQVTVYLRDTKGDARKDGVFIGYRKADELGRLEYSFALPPSAKRNSRHVVYLESENQQITSPVRRFQESLPRDCPSPVPPDHPPHRRHPLCRSSRWCHLPLRPRRRCRPRGAGRHRPGLPDRADRPGRRPSVRSAVHGADQRRRLPGGDRLARRRGRLGRTRPVARRLRGPGAGPGGDRTDRRAEAATLHPAPRLPAGPDHRPAGRHRLSRPARRPGPAARSGRPAPLRLPRRGGRRRRHTRRVDRSERGVPDDAHQPDAREPGPCPVHLDRTDPATAVHLGRDRCAERRPTRRPGRRWRRPGHRPGHPGCGTAAPPRPEPVVSGLDQRLVVLFDGRVVFWLALVTALGVGAAHAVAPGHGKSITAAYLLGTRGRYRDAVRLGVIVAVMHTFSVLVLALVWVGLSGAASLGTKAVTAWMQVVAGLLVIGVGAHLSWRHLRGRGHHHGHRHGHDHPHGHGEHHDVTLLTDPWSRRGLVVLALSGGLLPSPSAFLILVSGLLTGRAADALLLVLAFGVGMAGTLTGVGVLTIRGVALLSGGLRGWPAAVTATAWLPAVAGVAVSVGGCLYLVAAISVLSGRAG</sequence>
<feature type="compositionally biased region" description="Basic residues" evidence="14">
    <location>
        <begin position="691"/>
        <end position="701"/>
    </location>
</feature>
<evidence type="ECO:0000256" key="4">
    <source>
        <dbReference type="ARBA" id="ARBA00022448"/>
    </source>
</evidence>
<dbReference type="EMBL" id="JAZGQK010000028">
    <property type="protein sequence ID" value="MEE6262497.1"/>
    <property type="molecule type" value="Genomic_DNA"/>
</dbReference>
<feature type="region of interest" description="Disordered" evidence="14">
    <location>
        <begin position="545"/>
        <end position="578"/>
    </location>
</feature>
<dbReference type="Proteomes" id="UP001332243">
    <property type="component" value="Unassembled WGS sequence"/>
</dbReference>
<feature type="transmembrane region" description="Helical" evidence="15">
    <location>
        <begin position="994"/>
        <end position="1017"/>
    </location>
</feature>
<keyword evidence="6" id="KW-0533">Nickel</keyword>
<feature type="compositionally biased region" description="Basic and acidic residues" evidence="14">
    <location>
        <begin position="768"/>
        <end position="777"/>
    </location>
</feature>
<evidence type="ECO:0000259" key="17">
    <source>
        <dbReference type="Pfam" id="PF16656"/>
    </source>
</evidence>
<feature type="compositionally biased region" description="Basic and acidic residues" evidence="14">
    <location>
        <begin position="626"/>
        <end position="638"/>
    </location>
</feature>
<feature type="compositionally biased region" description="Basic and acidic residues" evidence="14">
    <location>
        <begin position="731"/>
        <end position="749"/>
    </location>
</feature>
<evidence type="ECO:0000256" key="3">
    <source>
        <dbReference type="ARBA" id="ARBA00022426"/>
    </source>
</evidence>
<dbReference type="Pfam" id="PF03824">
    <property type="entry name" value="NicO"/>
    <property type="match status" value="1"/>
</dbReference>
<keyword evidence="5" id="KW-1003">Cell membrane</keyword>
<evidence type="ECO:0000256" key="1">
    <source>
        <dbReference type="ARBA" id="ARBA00002510"/>
    </source>
</evidence>
<dbReference type="Pfam" id="PF00149">
    <property type="entry name" value="Metallophos"/>
    <property type="match status" value="1"/>
</dbReference>
<evidence type="ECO:0000256" key="12">
    <source>
        <dbReference type="ARBA" id="ARBA00023136"/>
    </source>
</evidence>
<dbReference type="PANTHER" id="PTHR40659">
    <property type="entry name" value="NICKEL/COBALT EFFLUX SYSTEM RCNA"/>
    <property type="match status" value="1"/>
</dbReference>
<feature type="compositionally biased region" description="Basic residues" evidence="14">
    <location>
        <begin position="778"/>
        <end position="794"/>
    </location>
</feature>
<evidence type="ECO:0000256" key="7">
    <source>
        <dbReference type="ARBA" id="ARBA00022692"/>
    </source>
</evidence>
<dbReference type="InterPro" id="IPR029052">
    <property type="entry name" value="Metallo-depent_PP-like"/>
</dbReference>
<keyword evidence="4" id="KW-0813">Transport</keyword>
<feature type="transmembrane region" description="Helical" evidence="15">
    <location>
        <begin position="1038"/>
        <end position="1063"/>
    </location>
</feature>
<dbReference type="InterPro" id="IPR008963">
    <property type="entry name" value="Purple_acid_Pase-like_N"/>
</dbReference>
<feature type="region of interest" description="Disordered" evidence="14">
    <location>
        <begin position="591"/>
        <end position="807"/>
    </location>
</feature>
<proteinExistence type="predicted"/>
<feature type="transmembrane region" description="Helical" evidence="15">
    <location>
        <begin position="903"/>
        <end position="923"/>
    </location>
</feature>
<feature type="domain" description="Calcineurin-like phosphoesterase" evidence="16">
    <location>
        <begin position="181"/>
        <end position="359"/>
    </location>
</feature>
<dbReference type="InterPro" id="IPR051224">
    <property type="entry name" value="NiCoT_RcnA"/>
</dbReference>
<evidence type="ECO:0000259" key="16">
    <source>
        <dbReference type="Pfam" id="PF00149"/>
    </source>
</evidence>
<dbReference type="Pfam" id="PF16656">
    <property type="entry name" value="Pur_ac_phosph_N"/>
    <property type="match status" value="1"/>
</dbReference>
<evidence type="ECO:0000256" key="8">
    <source>
        <dbReference type="ARBA" id="ARBA00022729"/>
    </source>
</evidence>
<evidence type="ECO:0000256" key="10">
    <source>
        <dbReference type="ARBA" id="ARBA00023065"/>
    </source>
</evidence>
<feature type="compositionally biased region" description="Basic residues" evidence="14">
    <location>
        <begin position="639"/>
        <end position="656"/>
    </location>
</feature>
<dbReference type="Gene3D" id="3.60.21.10">
    <property type="match status" value="1"/>
</dbReference>
<feature type="transmembrane region" description="Helical" evidence="15">
    <location>
        <begin position="963"/>
        <end position="988"/>
    </location>
</feature>
<feature type="domain" description="Purple acid phosphatase N-terminal" evidence="17">
    <location>
        <begin position="57"/>
        <end position="159"/>
    </location>
</feature>
<organism evidence="18 19">
    <name type="scientific">Plantactinospora sonchi</name>
    <dbReference type="NCBI Taxonomy" id="1544735"/>
    <lineage>
        <taxon>Bacteria</taxon>
        <taxon>Bacillati</taxon>
        <taxon>Actinomycetota</taxon>
        <taxon>Actinomycetes</taxon>
        <taxon>Micromonosporales</taxon>
        <taxon>Micromonosporaceae</taxon>
        <taxon>Plantactinospora</taxon>
    </lineage>
</organism>
<evidence type="ECO:0000256" key="5">
    <source>
        <dbReference type="ARBA" id="ARBA00022475"/>
    </source>
</evidence>
<dbReference type="SUPFAM" id="SSF49363">
    <property type="entry name" value="Purple acid phosphatase, N-terminal domain"/>
    <property type="match status" value="1"/>
</dbReference>
<name>A0ABU7S130_9ACTN</name>
<keyword evidence="7 15" id="KW-0812">Transmembrane</keyword>
<feature type="compositionally biased region" description="Basic residues" evidence="14">
    <location>
        <begin position="591"/>
        <end position="604"/>
    </location>
</feature>
<keyword evidence="10" id="KW-0406">Ion transport</keyword>
<evidence type="ECO:0000256" key="13">
    <source>
        <dbReference type="ARBA" id="ARBA00023285"/>
    </source>
</evidence>
<feature type="transmembrane region" description="Helical" evidence="15">
    <location>
        <begin position="825"/>
        <end position="845"/>
    </location>
</feature>
<evidence type="ECO:0000313" key="19">
    <source>
        <dbReference type="Proteomes" id="UP001332243"/>
    </source>
</evidence>
<dbReference type="Gene3D" id="2.60.40.380">
    <property type="entry name" value="Purple acid phosphatase-like, N-terminal"/>
    <property type="match status" value="1"/>
</dbReference>
<evidence type="ECO:0000313" key="18">
    <source>
        <dbReference type="EMBL" id="MEE6262497.1"/>
    </source>
</evidence>
<comment type="function">
    <text evidence="1">Efflux system for nickel and cobalt.</text>
</comment>
<keyword evidence="19" id="KW-1185">Reference proteome</keyword>
<keyword evidence="9 15" id="KW-1133">Transmembrane helix</keyword>
<feature type="transmembrane region" description="Helical" evidence="15">
    <location>
        <begin position="866"/>
        <end position="891"/>
    </location>
</feature>
<feature type="compositionally biased region" description="Low complexity" evidence="14">
    <location>
        <begin position="703"/>
        <end position="716"/>
    </location>
</feature>
<gene>
    <name evidence="18" type="ORF">V1633_28830</name>
</gene>
<keyword evidence="12 15" id="KW-0472">Membrane</keyword>
<dbReference type="RefSeq" id="WP_331217431.1">
    <property type="nucleotide sequence ID" value="NZ_JAZGQK010000028.1"/>
</dbReference>
<comment type="subcellular location">
    <subcellularLocation>
        <location evidence="2">Cell membrane</location>
        <topology evidence="2">Multi-pass membrane protein</topology>
    </subcellularLocation>
</comment>
<feature type="compositionally biased region" description="Basic and acidic residues" evidence="14">
    <location>
        <begin position="941"/>
        <end position="950"/>
    </location>
</feature>
<evidence type="ECO:0000256" key="9">
    <source>
        <dbReference type="ARBA" id="ARBA00022989"/>
    </source>
</evidence>
<evidence type="ECO:0000256" key="15">
    <source>
        <dbReference type="SAM" id="Phobius"/>
    </source>
</evidence>
<keyword evidence="13" id="KW-0170">Cobalt</keyword>
<accession>A0ABU7S130</accession>
<evidence type="ECO:0000256" key="6">
    <source>
        <dbReference type="ARBA" id="ARBA00022596"/>
    </source>
</evidence>
<dbReference type="InterPro" id="IPR004843">
    <property type="entry name" value="Calcineurin-like_PHP"/>
</dbReference>
<protein>
    <submittedName>
        <fullName evidence="18">Fibronectin type III domain-containing protein</fullName>
    </submittedName>
</protein>
<comment type="caution">
    <text evidence="18">The sequence shown here is derived from an EMBL/GenBank/DDBJ whole genome shotgun (WGS) entry which is preliminary data.</text>
</comment>
<keyword evidence="11" id="KW-0921">Nickel transport</keyword>
<evidence type="ECO:0000256" key="2">
    <source>
        <dbReference type="ARBA" id="ARBA00004651"/>
    </source>
</evidence>
<dbReference type="PANTHER" id="PTHR40659:SF1">
    <property type="entry name" value="NICKEL_COBALT EFFLUX SYSTEM RCNA"/>
    <property type="match status" value="1"/>
</dbReference>
<reference evidence="18 19" key="1">
    <citation type="submission" date="2024-01" db="EMBL/GenBank/DDBJ databases">
        <title>Genome insights into Plantactinospora sonchi sp. nov.</title>
        <authorList>
            <person name="Wang L."/>
        </authorList>
    </citation>
    <scope>NUCLEOTIDE SEQUENCE [LARGE SCALE GENOMIC DNA]</scope>
    <source>
        <strain evidence="18 19">NEAU-QY2</strain>
    </source>
</reference>
<dbReference type="SUPFAM" id="SSF56300">
    <property type="entry name" value="Metallo-dependent phosphatases"/>
    <property type="match status" value="1"/>
</dbReference>
<evidence type="ECO:0000256" key="11">
    <source>
        <dbReference type="ARBA" id="ARBA00023112"/>
    </source>
</evidence>
<dbReference type="InterPro" id="IPR011541">
    <property type="entry name" value="Ni/Co_transpt_high_affinity"/>
</dbReference>
<feature type="compositionally biased region" description="Basic residues" evidence="14">
    <location>
        <begin position="930"/>
        <end position="940"/>
    </location>
</feature>
<keyword evidence="3" id="KW-0171">Cobalt transport</keyword>